<dbReference type="SUPFAM" id="SSF57829">
    <property type="entry name" value="Zn-binding ribosomal proteins"/>
    <property type="match status" value="1"/>
</dbReference>
<keyword evidence="4" id="KW-0862">Zinc</keyword>
<dbReference type="InterPro" id="IPR029071">
    <property type="entry name" value="Ubiquitin-like_domsf"/>
</dbReference>
<dbReference type="Pfam" id="PF00240">
    <property type="entry name" value="ubiquitin"/>
    <property type="match status" value="1"/>
</dbReference>
<accession>A0A158QDB9</accession>
<dbReference type="InterPro" id="IPR002906">
    <property type="entry name" value="Ribosomal_eS31"/>
</dbReference>
<keyword evidence="6" id="KW-0687">Ribonucleoprotein</keyword>
<dbReference type="WBParaSite" id="HDID_0000272801-mRNA-1">
    <property type="protein sequence ID" value="HDID_0000272801-mRNA-1"/>
    <property type="gene ID" value="HDID_0000272801"/>
</dbReference>
<evidence type="ECO:0000313" key="8">
    <source>
        <dbReference type="EMBL" id="VDL21474.1"/>
    </source>
</evidence>
<evidence type="ECO:0000256" key="3">
    <source>
        <dbReference type="ARBA" id="ARBA00022499"/>
    </source>
</evidence>
<feature type="domain" description="Ubiquitin-like" evidence="7">
    <location>
        <begin position="1"/>
        <end position="51"/>
    </location>
</feature>
<protein>
    <submittedName>
        <fullName evidence="10">Ubiquitin-like domain-containing protein</fullName>
    </submittedName>
</protein>
<evidence type="ECO:0000256" key="1">
    <source>
        <dbReference type="ARBA" id="ARBA00008373"/>
    </source>
</evidence>
<dbReference type="Proteomes" id="UP000274504">
    <property type="component" value="Unassembled WGS sequence"/>
</dbReference>
<evidence type="ECO:0000313" key="10">
    <source>
        <dbReference type="WBParaSite" id="HDID_0000272801-mRNA-1"/>
    </source>
</evidence>
<organism evidence="10">
    <name type="scientific">Hymenolepis diminuta</name>
    <name type="common">Rat tapeworm</name>
    <dbReference type="NCBI Taxonomy" id="6216"/>
    <lineage>
        <taxon>Eukaryota</taxon>
        <taxon>Metazoa</taxon>
        <taxon>Spiralia</taxon>
        <taxon>Lophotrochozoa</taxon>
        <taxon>Platyhelminthes</taxon>
        <taxon>Cestoda</taxon>
        <taxon>Eucestoda</taxon>
        <taxon>Cyclophyllidea</taxon>
        <taxon>Hymenolepididae</taxon>
        <taxon>Hymenolepis</taxon>
    </lineage>
</organism>
<dbReference type="AlphaFoldDB" id="A0A158QDB9"/>
<evidence type="ECO:0000313" key="9">
    <source>
        <dbReference type="Proteomes" id="UP000274504"/>
    </source>
</evidence>
<evidence type="ECO:0000259" key="7">
    <source>
        <dbReference type="PROSITE" id="PS50053"/>
    </source>
</evidence>
<reference evidence="8 9" key="2">
    <citation type="submission" date="2018-11" db="EMBL/GenBank/DDBJ databases">
        <authorList>
            <consortium name="Pathogen Informatics"/>
        </authorList>
    </citation>
    <scope>NUCLEOTIDE SEQUENCE [LARGE SCALE GENOMIC DNA]</scope>
</reference>
<dbReference type="InterPro" id="IPR000626">
    <property type="entry name" value="Ubiquitin-like_dom"/>
</dbReference>
<evidence type="ECO:0000256" key="6">
    <source>
        <dbReference type="ARBA" id="ARBA00023274"/>
    </source>
</evidence>
<dbReference type="GO" id="GO:0006412">
    <property type="term" value="P:translation"/>
    <property type="evidence" value="ECO:0007669"/>
    <property type="project" value="InterPro"/>
</dbReference>
<dbReference type="GO" id="GO:0005840">
    <property type="term" value="C:ribosome"/>
    <property type="evidence" value="ECO:0007669"/>
    <property type="project" value="UniProtKB-KW"/>
</dbReference>
<dbReference type="Gene3D" id="3.10.20.90">
    <property type="entry name" value="Phosphatidylinositol 3-kinase Catalytic Subunit, Chain A, domain 1"/>
    <property type="match status" value="1"/>
</dbReference>
<dbReference type="EMBL" id="UYSG01000711">
    <property type="protein sequence ID" value="VDL21474.1"/>
    <property type="molecule type" value="Genomic_DNA"/>
</dbReference>
<comment type="similarity">
    <text evidence="2">In the C-terminal section; belongs to the eukaryotic ribosomal protein eS31 family.</text>
</comment>
<dbReference type="SUPFAM" id="SSF54236">
    <property type="entry name" value="Ubiquitin-like"/>
    <property type="match status" value="1"/>
</dbReference>
<dbReference type="PROSITE" id="PS50053">
    <property type="entry name" value="UBIQUITIN_2"/>
    <property type="match status" value="1"/>
</dbReference>
<evidence type="ECO:0000256" key="2">
    <source>
        <dbReference type="ARBA" id="ARBA00009891"/>
    </source>
</evidence>
<dbReference type="GO" id="GO:1990904">
    <property type="term" value="C:ribonucleoprotein complex"/>
    <property type="evidence" value="ECO:0007669"/>
    <property type="project" value="UniProtKB-KW"/>
</dbReference>
<sequence length="154" mass="17143">MRLLLKRVDGTTLALNCEANDTVADVKRQIESREGIPCSVQSLSYGGSFLNICSSDLAHFDLNVDLLGGAKKRKKKVYTTPKKIKKKPKKVKLATLKFYSVDATGKLSRLRRECPNKECGPGSFMASHHDREYCGKCHLTYKLVIAGESVGYKM</sequence>
<comment type="similarity">
    <text evidence="1">In the N-terminal section; belongs to the ubiquitin family.</text>
</comment>
<keyword evidence="3" id="KW-1017">Isopeptide bond</keyword>
<evidence type="ECO:0000256" key="5">
    <source>
        <dbReference type="ARBA" id="ARBA00022980"/>
    </source>
</evidence>
<name>A0A158QDB9_HYMDI</name>
<gene>
    <name evidence="8" type="ORF">HDID_LOCUS2726</name>
</gene>
<dbReference type="OrthoDB" id="428577at2759"/>
<dbReference type="Pfam" id="PF01599">
    <property type="entry name" value="Ribosomal_S27"/>
    <property type="match status" value="1"/>
</dbReference>
<reference evidence="10" key="1">
    <citation type="submission" date="2016-04" db="UniProtKB">
        <authorList>
            <consortium name="WormBaseParasite"/>
        </authorList>
    </citation>
    <scope>IDENTIFICATION</scope>
</reference>
<evidence type="ECO:0000256" key="4">
    <source>
        <dbReference type="ARBA" id="ARBA00022833"/>
    </source>
</evidence>
<proteinExistence type="inferred from homology"/>
<dbReference type="Gene3D" id="6.20.50.150">
    <property type="match status" value="1"/>
</dbReference>
<dbReference type="InterPro" id="IPR011332">
    <property type="entry name" value="Ribosomal_zn-bd"/>
</dbReference>
<dbReference type="SMART" id="SM01402">
    <property type="entry name" value="Ribosomal_S27"/>
    <property type="match status" value="1"/>
</dbReference>
<keyword evidence="5" id="KW-0689">Ribosomal protein</keyword>
<dbReference type="GO" id="GO:0003735">
    <property type="term" value="F:structural constituent of ribosome"/>
    <property type="evidence" value="ECO:0007669"/>
    <property type="project" value="InterPro"/>
</dbReference>
<dbReference type="InterPro" id="IPR038582">
    <property type="entry name" value="Ribosomal_eS31_euk-type_sf"/>
</dbReference>
<dbReference type="STRING" id="6216.A0A158QDB9"/>